<feature type="region of interest" description="Disordered" evidence="1">
    <location>
        <begin position="1"/>
        <end position="21"/>
    </location>
</feature>
<protein>
    <submittedName>
        <fullName evidence="2">Uncharacterized protein</fullName>
    </submittedName>
</protein>
<dbReference type="EMBL" id="JAODUO010000777">
    <property type="protein sequence ID" value="KAK2174754.1"/>
    <property type="molecule type" value="Genomic_DNA"/>
</dbReference>
<feature type="region of interest" description="Disordered" evidence="1">
    <location>
        <begin position="39"/>
        <end position="61"/>
    </location>
</feature>
<evidence type="ECO:0000313" key="3">
    <source>
        <dbReference type="Proteomes" id="UP001209878"/>
    </source>
</evidence>
<feature type="compositionally biased region" description="Polar residues" evidence="1">
    <location>
        <begin position="94"/>
        <end position="104"/>
    </location>
</feature>
<accession>A0AAD9KNE4</accession>
<evidence type="ECO:0000256" key="1">
    <source>
        <dbReference type="SAM" id="MobiDB-lite"/>
    </source>
</evidence>
<proteinExistence type="predicted"/>
<feature type="region of interest" description="Disordered" evidence="1">
    <location>
        <begin position="91"/>
        <end position="152"/>
    </location>
</feature>
<reference evidence="2" key="1">
    <citation type="journal article" date="2023" name="Mol. Biol. Evol.">
        <title>Third-Generation Sequencing Reveals the Adaptive Role of the Epigenome in Three Deep-Sea Polychaetes.</title>
        <authorList>
            <person name="Perez M."/>
            <person name="Aroh O."/>
            <person name="Sun Y."/>
            <person name="Lan Y."/>
            <person name="Juniper S.K."/>
            <person name="Young C.R."/>
            <person name="Angers B."/>
            <person name="Qian P.Y."/>
        </authorList>
    </citation>
    <scope>NUCLEOTIDE SEQUENCE</scope>
    <source>
        <strain evidence="2">R07B-5</strain>
    </source>
</reference>
<evidence type="ECO:0000313" key="2">
    <source>
        <dbReference type="EMBL" id="KAK2174754.1"/>
    </source>
</evidence>
<gene>
    <name evidence="2" type="ORF">NP493_778g01041</name>
</gene>
<organism evidence="2 3">
    <name type="scientific">Ridgeia piscesae</name>
    <name type="common">Tubeworm</name>
    <dbReference type="NCBI Taxonomy" id="27915"/>
    <lineage>
        <taxon>Eukaryota</taxon>
        <taxon>Metazoa</taxon>
        <taxon>Spiralia</taxon>
        <taxon>Lophotrochozoa</taxon>
        <taxon>Annelida</taxon>
        <taxon>Polychaeta</taxon>
        <taxon>Sedentaria</taxon>
        <taxon>Canalipalpata</taxon>
        <taxon>Sabellida</taxon>
        <taxon>Siboglinidae</taxon>
        <taxon>Ridgeia</taxon>
    </lineage>
</organism>
<sequence length="152" mass="15955">MDSVTGRQGEEEVGSTCAGFDRPAAPACSLRLGAHVAQAARGRPHGGQGRTGHRLLSGPEWSVHSYTPASRVGLRILTAPRRLPVVVTRANPPSMVTGSSSETATGKLRQLHASVSPYVGERVGEDYGEGTNERSESRHGESAAAKTRISGK</sequence>
<comment type="caution">
    <text evidence="2">The sequence shown here is derived from an EMBL/GenBank/DDBJ whole genome shotgun (WGS) entry which is preliminary data.</text>
</comment>
<keyword evidence="3" id="KW-1185">Reference proteome</keyword>
<feature type="compositionally biased region" description="Basic and acidic residues" evidence="1">
    <location>
        <begin position="131"/>
        <end position="141"/>
    </location>
</feature>
<dbReference type="Proteomes" id="UP001209878">
    <property type="component" value="Unassembled WGS sequence"/>
</dbReference>
<name>A0AAD9KNE4_RIDPI</name>
<dbReference type="AlphaFoldDB" id="A0AAD9KNE4"/>